<evidence type="ECO:0000256" key="1">
    <source>
        <dbReference type="SAM" id="SignalP"/>
    </source>
</evidence>
<reference evidence="2 3" key="1">
    <citation type="submission" date="2020-01" db="EMBL/GenBank/DDBJ databases">
        <title>Jiella pacifica sp. nov.</title>
        <authorList>
            <person name="Xue Z."/>
            <person name="Zhu S."/>
            <person name="Chen J."/>
            <person name="Yang J."/>
        </authorList>
    </citation>
    <scope>NUCLEOTIDE SEQUENCE [LARGE SCALE GENOMIC DNA]</scope>
    <source>
        <strain evidence="2 3">40Bstr34</strain>
    </source>
</reference>
<proteinExistence type="predicted"/>
<keyword evidence="1" id="KW-0732">Signal</keyword>
<name>A0A6N9SZB7_9HYPH</name>
<gene>
    <name evidence="2" type="ORF">GTK09_02440</name>
</gene>
<feature type="signal peptide" evidence="1">
    <location>
        <begin position="1"/>
        <end position="27"/>
    </location>
</feature>
<sequence length="173" mass="18702">MPFVNNLLRCGAVGATLALAFVPPTEAATDYLSRFDGRWRGGGQVKVNQLPAPVDVSCNMSGDRRSAQSFSLGGTCRAMLLMSREIGANISFDPGSRRYSGTYRGSTSGPATLAGRLKGDTLDLRVTWSKKIYDDNFARMLIKNNGQGAFTMQVVEKIDGKNVVVSNLAFRGR</sequence>
<organism evidence="2 3">
    <name type="scientific">Jiella pacifica</name>
    <dbReference type="NCBI Taxonomy" id="2696469"/>
    <lineage>
        <taxon>Bacteria</taxon>
        <taxon>Pseudomonadati</taxon>
        <taxon>Pseudomonadota</taxon>
        <taxon>Alphaproteobacteria</taxon>
        <taxon>Hyphomicrobiales</taxon>
        <taxon>Aurantimonadaceae</taxon>
        <taxon>Jiella</taxon>
    </lineage>
</organism>
<feature type="chain" id="PRO_5027078968" evidence="1">
    <location>
        <begin position="28"/>
        <end position="173"/>
    </location>
</feature>
<protein>
    <submittedName>
        <fullName evidence="2">Uncharacterized protein</fullName>
    </submittedName>
</protein>
<dbReference type="EMBL" id="JAAAMG010000001">
    <property type="protein sequence ID" value="NDW03275.1"/>
    <property type="molecule type" value="Genomic_DNA"/>
</dbReference>
<dbReference type="RefSeq" id="WP_163460863.1">
    <property type="nucleotide sequence ID" value="NZ_JAAAMG010000001.1"/>
</dbReference>
<dbReference type="AlphaFoldDB" id="A0A6N9SZB7"/>
<evidence type="ECO:0000313" key="3">
    <source>
        <dbReference type="Proteomes" id="UP000469011"/>
    </source>
</evidence>
<accession>A0A6N9SZB7</accession>
<evidence type="ECO:0000313" key="2">
    <source>
        <dbReference type="EMBL" id="NDW03275.1"/>
    </source>
</evidence>
<comment type="caution">
    <text evidence="2">The sequence shown here is derived from an EMBL/GenBank/DDBJ whole genome shotgun (WGS) entry which is preliminary data.</text>
</comment>
<keyword evidence="3" id="KW-1185">Reference proteome</keyword>
<dbReference type="Proteomes" id="UP000469011">
    <property type="component" value="Unassembled WGS sequence"/>
</dbReference>